<dbReference type="InterPro" id="IPR036322">
    <property type="entry name" value="WD40_repeat_dom_sf"/>
</dbReference>
<dbReference type="OMA" id="YKQRYVG"/>
<accession>A0A226DYI6</accession>
<dbReference type="GO" id="GO:0045717">
    <property type="term" value="P:negative regulation of fatty acid biosynthetic process"/>
    <property type="evidence" value="ECO:0007669"/>
    <property type="project" value="TreeGrafter"/>
</dbReference>
<evidence type="ECO:0000256" key="1">
    <source>
        <dbReference type="ARBA" id="ARBA00022574"/>
    </source>
</evidence>
<feature type="repeat" description="WD" evidence="3">
    <location>
        <begin position="87"/>
        <end position="130"/>
    </location>
</feature>
<dbReference type="InterPro" id="IPR001680">
    <property type="entry name" value="WD40_rpt"/>
</dbReference>
<comment type="caution">
    <text evidence="5">The sequence shown here is derived from an EMBL/GenBank/DDBJ whole genome shotgun (WGS) entry which is preliminary data.</text>
</comment>
<organism evidence="5 6">
    <name type="scientific">Folsomia candida</name>
    <name type="common">Springtail</name>
    <dbReference type="NCBI Taxonomy" id="158441"/>
    <lineage>
        <taxon>Eukaryota</taxon>
        <taxon>Metazoa</taxon>
        <taxon>Ecdysozoa</taxon>
        <taxon>Arthropoda</taxon>
        <taxon>Hexapoda</taxon>
        <taxon>Collembola</taxon>
        <taxon>Entomobryomorpha</taxon>
        <taxon>Isotomoidea</taxon>
        <taxon>Isotomidae</taxon>
        <taxon>Proisotominae</taxon>
        <taxon>Folsomia</taxon>
    </lineage>
</organism>
<evidence type="ECO:0000256" key="4">
    <source>
        <dbReference type="SAM" id="MobiDB-lite"/>
    </source>
</evidence>
<feature type="repeat" description="WD" evidence="3">
    <location>
        <begin position="44"/>
        <end position="85"/>
    </location>
</feature>
<gene>
    <name evidence="5" type="ORF">Fcan01_14724</name>
</gene>
<feature type="region of interest" description="Disordered" evidence="4">
    <location>
        <begin position="732"/>
        <end position="754"/>
    </location>
</feature>
<dbReference type="Gene3D" id="2.130.10.10">
    <property type="entry name" value="YVTN repeat-like/Quinoprotein amine dehydrogenase"/>
    <property type="match status" value="2"/>
</dbReference>
<dbReference type="EMBL" id="LNIX01000009">
    <property type="protein sequence ID" value="OXA50525.1"/>
    <property type="molecule type" value="Genomic_DNA"/>
</dbReference>
<sequence length="754" mass="84179">MKKINNFAHYQGRRQMDNRFNKTIQENFIVTPNLIQRLGLSRELDGHTGCVNCLEWSSDGSILASGSDDVQVILWDPLKNKKLATIPTGHTGNIFSVKFLPNSDNKTVITGAADQAVRVHDVPCSDILRVCTCHTNRVKRCVTDPILPNVFWSGGEDGVVIQHDLRTSHNCPAPEVKNERNVLIDLCPFLGSKAEVKCLAINPMKTEQIAVGANDPYVRIYDRRMIKLGKNTWQNEDGAVQYFVPGHLPSKFVEYKKNYRSLASTYITFSPDGKELLVNLGGEQIYLFPLVEEWQSEVCNLVVPDMKGYANGFKDTANGYSHNNGFKNGTLTNNESAYLDIMRGMRRTRKPAEKVVLPAAVQEIQTAASKAFEEKNYSRAIHLFNEALSICPDSALLHGHRSVALLKREWDGDSYAAFKDCQVAFYLDPEYHKVLLRMTRCLLDLGRSTEAAECFRIYKARFPEHLKTELCQSVEKEIQKIFPSTDFSDNQISAMLALLLKPSVPPSVSSISKSVEAHVAALGRSAFLRRRPSTEEPTPSSSSENLESDMSDVDMQPQEAITDSRNHSSDSNSSTTTTSTQTSAKPGHKRPEFYELEMRLRDKSVDFSDRFCGHCNTTTDIKEANFFGGYIVAGSDDGSFFIWNRKTTNIVKIIKGDESIVNCLQPHPSTCTLATSGIESVVRLWSPMAEEGFVNDRVVHNINDAACANQKRMNSNPFEVILLNMGYRLSGNEDDGSDNEDSIPHDVPTACQPS</sequence>
<feature type="compositionally biased region" description="Low complexity" evidence="4">
    <location>
        <begin position="569"/>
        <end position="583"/>
    </location>
</feature>
<dbReference type="GO" id="GO:0005737">
    <property type="term" value="C:cytoplasm"/>
    <property type="evidence" value="ECO:0007669"/>
    <property type="project" value="TreeGrafter"/>
</dbReference>
<dbReference type="SUPFAM" id="SSF50978">
    <property type="entry name" value="WD40 repeat-like"/>
    <property type="match status" value="1"/>
</dbReference>
<evidence type="ECO:0000313" key="5">
    <source>
        <dbReference type="EMBL" id="OXA50525.1"/>
    </source>
</evidence>
<proteinExistence type="predicted"/>
<keyword evidence="2" id="KW-0677">Repeat</keyword>
<dbReference type="STRING" id="158441.A0A226DYI6"/>
<protein>
    <submittedName>
        <fullName evidence="5">WD and tetratricopeptide repeats protein 1</fullName>
    </submittedName>
</protein>
<dbReference type="AlphaFoldDB" id="A0A226DYI6"/>
<dbReference type="InterPro" id="IPR015943">
    <property type="entry name" value="WD40/YVTN_repeat-like_dom_sf"/>
</dbReference>
<dbReference type="PANTHER" id="PTHR15574">
    <property type="entry name" value="WD REPEAT DOMAIN-CONTAINING FAMILY"/>
    <property type="match status" value="1"/>
</dbReference>
<dbReference type="SUPFAM" id="SSF48452">
    <property type="entry name" value="TPR-like"/>
    <property type="match status" value="1"/>
</dbReference>
<name>A0A226DYI6_FOLCA</name>
<feature type="region of interest" description="Disordered" evidence="4">
    <location>
        <begin position="528"/>
        <end position="593"/>
    </location>
</feature>
<dbReference type="PROSITE" id="PS50082">
    <property type="entry name" value="WD_REPEATS_2"/>
    <property type="match status" value="2"/>
</dbReference>
<dbReference type="PROSITE" id="PS50294">
    <property type="entry name" value="WD_REPEATS_REGION"/>
    <property type="match status" value="1"/>
</dbReference>
<feature type="compositionally biased region" description="Low complexity" evidence="4">
    <location>
        <begin position="535"/>
        <end position="544"/>
    </location>
</feature>
<reference evidence="5 6" key="1">
    <citation type="submission" date="2015-12" db="EMBL/GenBank/DDBJ databases">
        <title>The genome of Folsomia candida.</title>
        <authorList>
            <person name="Faddeeva A."/>
            <person name="Derks M.F."/>
            <person name="Anvar Y."/>
            <person name="Smit S."/>
            <person name="Van Straalen N."/>
            <person name="Roelofs D."/>
        </authorList>
    </citation>
    <scope>NUCLEOTIDE SEQUENCE [LARGE SCALE GENOMIC DNA]</scope>
    <source>
        <strain evidence="5 6">VU population</strain>
        <tissue evidence="5">Whole body</tissue>
    </source>
</reference>
<dbReference type="Pfam" id="PF00400">
    <property type="entry name" value="WD40"/>
    <property type="match status" value="4"/>
</dbReference>
<dbReference type="GO" id="GO:0080008">
    <property type="term" value="C:Cul4-RING E3 ubiquitin ligase complex"/>
    <property type="evidence" value="ECO:0007669"/>
    <property type="project" value="TreeGrafter"/>
</dbReference>
<evidence type="ECO:0000313" key="6">
    <source>
        <dbReference type="Proteomes" id="UP000198287"/>
    </source>
</evidence>
<dbReference type="OrthoDB" id="4869960at2759"/>
<dbReference type="InterPro" id="IPR045151">
    <property type="entry name" value="DCAF8"/>
</dbReference>
<dbReference type="Gene3D" id="1.25.40.10">
    <property type="entry name" value="Tetratricopeptide repeat domain"/>
    <property type="match status" value="1"/>
</dbReference>
<keyword evidence="1 3" id="KW-0853">WD repeat</keyword>
<evidence type="ECO:0000256" key="2">
    <source>
        <dbReference type="ARBA" id="ARBA00022737"/>
    </source>
</evidence>
<dbReference type="PANTHER" id="PTHR15574:SF40">
    <property type="entry name" value="WD AND TETRATRICOPEPTIDE REPEATS PROTEIN 1"/>
    <property type="match status" value="1"/>
</dbReference>
<evidence type="ECO:0000256" key="3">
    <source>
        <dbReference type="PROSITE-ProRule" id="PRU00221"/>
    </source>
</evidence>
<dbReference type="InterPro" id="IPR011990">
    <property type="entry name" value="TPR-like_helical_dom_sf"/>
</dbReference>
<keyword evidence="6" id="KW-1185">Reference proteome</keyword>
<dbReference type="Proteomes" id="UP000198287">
    <property type="component" value="Unassembled WGS sequence"/>
</dbReference>
<feature type="compositionally biased region" description="Acidic residues" evidence="4">
    <location>
        <begin position="732"/>
        <end position="741"/>
    </location>
</feature>
<dbReference type="SMART" id="SM00320">
    <property type="entry name" value="WD40"/>
    <property type="match status" value="6"/>
</dbReference>